<reference evidence="1 2" key="1">
    <citation type="submission" date="2019-11" db="EMBL/GenBank/DDBJ databases">
        <title>Pedobacter sp. HMF7056 Genome sequencing and assembly.</title>
        <authorList>
            <person name="Kang H."/>
            <person name="Kim H."/>
            <person name="Joh K."/>
        </authorList>
    </citation>
    <scope>NUCLEOTIDE SEQUENCE [LARGE SCALE GENOMIC DNA]</scope>
    <source>
        <strain evidence="1 2">HMF7056</strain>
    </source>
</reference>
<dbReference type="Proteomes" id="UP000451233">
    <property type="component" value="Unassembled WGS sequence"/>
</dbReference>
<accession>A0A7K1XT04</accession>
<proteinExistence type="predicted"/>
<keyword evidence="2" id="KW-1185">Reference proteome</keyword>
<evidence type="ECO:0000313" key="1">
    <source>
        <dbReference type="EMBL" id="MXV14050.1"/>
    </source>
</evidence>
<protein>
    <submittedName>
        <fullName evidence="1">Uncharacterized protein</fullName>
    </submittedName>
</protein>
<dbReference type="AlphaFoldDB" id="A0A7K1XT04"/>
<sequence>MKPAIRTLISLAALIAIALVCYLVFYPAKINRENSVKVEGIVALVGQDSLKDIYITLEGRTGSLLINSGVTQGLSPDSLRARLMGKKVEILYLRPHWLSGLTPSMSPTRYITEIKQADEVIYTEIR</sequence>
<dbReference type="RefSeq" id="WP_160905058.1">
    <property type="nucleotide sequence ID" value="NZ_WVHS01000001.1"/>
</dbReference>
<evidence type="ECO:0000313" key="2">
    <source>
        <dbReference type="Proteomes" id="UP000451233"/>
    </source>
</evidence>
<organism evidence="1 2">
    <name type="scientific">Hufsiella ginkgonis</name>
    <dbReference type="NCBI Taxonomy" id="2695274"/>
    <lineage>
        <taxon>Bacteria</taxon>
        <taxon>Pseudomonadati</taxon>
        <taxon>Bacteroidota</taxon>
        <taxon>Sphingobacteriia</taxon>
        <taxon>Sphingobacteriales</taxon>
        <taxon>Sphingobacteriaceae</taxon>
        <taxon>Hufsiella</taxon>
    </lineage>
</organism>
<dbReference type="EMBL" id="WVHS01000001">
    <property type="protein sequence ID" value="MXV14050.1"/>
    <property type="molecule type" value="Genomic_DNA"/>
</dbReference>
<comment type="caution">
    <text evidence="1">The sequence shown here is derived from an EMBL/GenBank/DDBJ whole genome shotgun (WGS) entry which is preliminary data.</text>
</comment>
<gene>
    <name evidence="1" type="ORF">GS398_01965</name>
</gene>
<name>A0A7K1XT04_9SPHI</name>